<dbReference type="SUPFAM" id="SSF53098">
    <property type="entry name" value="Ribonuclease H-like"/>
    <property type="match status" value="1"/>
</dbReference>
<evidence type="ECO:0000313" key="5">
    <source>
        <dbReference type="Proteomes" id="UP001632038"/>
    </source>
</evidence>
<dbReference type="Gene3D" id="3.30.420.10">
    <property type="entry name" value="Ribonuclease H-like superfamily/Ribonuclease H"/>
    <property type="match status" value="1"/>
</dbReference>
<dbReference type="GO" id="GO:0008408">
    <property type="term" value="F:3'-5' exonuclease activity"/>
    <property type="evidence" value="ECO:0007669"/>
    <property type="project" value="UniProtKB-ARBA"/>
</dbReference>
<evidence type="ECO:0000256" key="2">
    <source>
        <dbReference type="ARBA" id="ARBA00022801"/>
    </source>
</evidence>
<proteinExistence type="predicted"/>
<evidence type="ECO:0000313" key="4">
    <source>
        <dbReference type="EMBL" id="KAL3655941.1"/>
    </source>
</evidence>
<dbReference type="EMBL" id="JAVIJP010000001">
    <property type="protein sequence ID" value="KAL3655941.1"/>
    <property type="molecule type" value="Genomic_DNA"/>
</dbReference>
<dbReference type="CDD" id="cd06141">
    <property type="entry name" value="WRN_exo"/>
    <property type="match status" value="1"/>
</dbReference>
<gene>
    <name evidence="4" type="ORF">CASFOL_000337</name>
</gene>
<keyword evidence="1" id="KW-0540">Nuclease</keyword>
<evidence type="ECO:0000259" key="3">
    <source>
        <dbReference type="SMART" id="SM00474"/>
    </source>
</evidence>
<reference evidence="5" key="1">
    <citation type="journal article" date="2024" name="IScience">
        <title>Strigolactones Initiate the Formation of Haustorium-like Structures in Castilleja.</title>
        <authorList>
            <person name="Buerger M."/>
            <person name="Peterson D."/>
            <person name="Chory J."/>
        </authorList>
    </citation>
    <scope>NUCLEOTIDE SEQUENCE [LARGE SCALE GENOMIC DNA]</scope>
</reference>
<name>A0ABD3ENZ7_9LAMI</name>
<keyword evidence="2" id="KW-0378">Hydrolase</keyword>
<dbReference type="InterPro" id="IPR051132">
    <property type="entry name" value="3-5_Exonuclease_domain"/>
</dbReference>
<protein>
    <recommendedName>
        <fullName evidence="3">3'-5' exonuclease domain-containing protein</fullName>
    </recommendedName>
</protein>
<keyword evidence="5" id="KW-1185">Reference proteome</keyword>
<dbReference type="SMART" id="SM00474">
    <property type="entry name" value="35EXOc"/>
    <property type="match status" value="1"/>
</dbReference>
<sequence length="205" mass="23799">MVAYAMDDETYVVLFYEDPILATVTADPDTVSDWISDILHTHRYRLRRLVVGLDVEWRPSYNRIPNPVATVQICVGRRCLIYQIIYTDYFPQSLIDFLSDERFTFVGVDVQSDIDKLDADYGIRCNARAVDLRMLAADKYGRQGLNRAGLKTLASFVLGKEMEKPKRVRRSNWARRWLTDEQVDYACVDAFVSFEIGRVLKAYNY</sequence>
<dbReference type="AlphaFoldDB" id="A0ABD3ENZ7"/>
<dbReference type="PANTHER" id="PTHR13620:SF105">
    <property type="entry name" value="OS01G0737700 PROTEIN"/>
    <property type="match status" value="1"/>
</dbReference>
<organism evidence="4 5">
    <name type="scientific">Castilleja foliolosa</name>
    <dbReference type="NCBI Taxonomy" id="1961234"/>
    <lineage>
        <taxon>Eukaryota</taxon>
        <taxon>Viridiplantae</taxon>
        <taxon>Streptophyta</taxon>
        <taxon>Embryophyta</taxon>
        <taxon>Tracheophyta</taxon>
        <taxon>Spermatophyta</taxon>
        <taxon>Magnoliopsida</taxon>
        <taxon>eudicotyledons</taxon>
        <taxon>Gunneridae</taxon>
        <taxon>Pentapetalae</taxon>
        <taxon>asterids</taxon>
        <taxon>lamiids</taxon>
        <taxon>Lamiales</taxon>
        <taxon>Orobanchaceae</taxon>
        <taxon>Pedicularideae</taxon>
        <taxon>Castillejinae</taxon>
        <taxon>Castilleja</taxon>
    </lineage>
</organism>
<dbReference type="PANTHER" id="PTHR13620">
    <property type="entry name" value="3-5 EXONUCLEASE"/>
    <property type="match status" value="1"/>
</dbReference>
<dbReference type="InterPro" id="IPR036397">
    <property type="entry name" value="RNaseH_sf"/>
</dbReference>
<accession>A0ABD3ENZ7</accession>
<dbReference type="InterPro" id="IPR002562">
    <property type="entry name" value="3'-5'_exonuclease_dom"/>
</dbReference>
<evidence type="ECO:0000256" key="1">
    <source>
        <dbReference type="ARBA" id="ARBA00022722"/>
    </source>
</evidence>
<dbReference type="InterPro" id="IPR012337">
    <property type="entry name" value="RNaseH-like_sf"/>
</dbReference>
<dbReference type="Pfam" id="PF01612">
    <property type="entry name" value="DNA_pol_A_exo1"/>
    <property type="match status" value="1"/>
</dbReference>
<dbReference type="FunFam" id="3.30.420.10:FF:000054">
    <property type="entry name" value="Werner Syndrome-like exonuclease"/>
    <property type="match status" value="1"/>
</dbReference>
<dbReference type="Proteomes" id="UP001632038">
    <property type="component" value="Unassembled WGS sequence"/>
</dbReference>
<feature type="domain" description="3'-5' exonuclease" evidence="3">
    <location>
        <begin position="28"/>
        <end position="205"/>
    </location>
</feature>
<comment type="caution">
    <text evidence="4">The sequence shown here is derived from an EMBL/GenBank/DDBJ whole genome shotgun (WGS) entry which is preliminary data.</text>
</comment>